<dbReference type="Proteomes" id="UP000000495">
    <property type="component" value="Chromosome"/>
</dbReference>
<dbReference type="EMBL" id="FR872580">
    <property type="protein sequence ID" value="CCB86958.1"/>
    <property type="molecule type" value="Genomic_DNA"/>
</dbReference>
<dbReference type="HOGENOM" id="CLU_3046187_0_0_0"/>
<organism evidence="1 2">
    <name type="scientific">Parachlamydia acanthamoebae (strain UV7)</name>
    <dbReference type="NCBI Taxonomy" id="765952"/>
    <lineage>
        <taxon>Bacteria</taxon>
        <taxon>Pseudomonadati</taxon>
        <taxon>Chlamydiota</taxon>
        <taxon>Chlamydiia</taxon>
        <taxon>Parachlamydiales</taxon>
        <taxon>Parachlamydiaceae</taxon>
        <taxon>Parachlamydia</taxon>
    </lineage>
</organism>
<evidence type="ECO:0000313" key="1">
    <source>
        <dbReference type="EMBL" id="CCB86958.1"/>
    </source>
</evidence>
<keyword evidence="2" id="KW-1185">Reference proteome</keyword>
<reference evidence="1 2" key="2">
    <citation type="journal article" date="2011" name="Mol. Biol. Evol.">
        <title>Unity in variety--the pan-genome of the Chlamydiae.</title>
        <authorList>
            <person name="Collingro A."/>
            <person name="Tischler P."/>
            <person name="Weinmaier T."/>
            <person name="Penz T."/>
            <person name="Heinz E."/>
            <person name="Brunham R.C."/>
            <person name="Read T.D."/>
            <person name="Bavoil P.M."/>
            <person name="Sachse K."/>
            <person name="Kahane S."/>
            <person name="Friedman M.G."/>
            <person name="Rattei T."/>
            <person name="Myers G.S."/>
            <person name="Horn M."/>
        </authorList>
    </citation>
    <scope>NUCLEOTIDE SEQUENCE [LARGE SCALE GENOMIC DNA]</scope>
    <source>
        <strain evidence="2">UV7</strain>
    </source>
</reference>
<evidence type="ECO:0000313" key="2">
    <source>
        <dbReference type="Proteomes" id="UP000000495"/>
    </source>
</evidence>
<protein>
    <submittedName>
        <fullName evidence="1">Uncharacterized protein</fullName>
    </submittedName>
</protein>
<proteinExistence type="predicted"/>
<reference key="1">
    <citation type="journal article" date="2011" name="Mol. Biol. Evol.">
        <title>Unity in variety -- the pan-genome of the Chlamydiae.</title>
        <authorList>
            <person name="Collingro A."/>
            <person name="Tischler P."/>
            <person name="Weinmaier T."/>
            <person name="Penz T."/>
            <person name="Heinz E."/>
            <person name="Brunham R.C."/>
            <person name="Read T.D."/>
            <person name="Bavoil P.M."/>
            <person name="Sachse K."/>
            <person name="Kahane S."/>
            <person name="Friedman M.G."/>
            <person name="Rattei T."/>
            <person name="Myers G.S.A."/>
            <person name="Horn M."/>
        </authorList>
    </citation>
    <scope>NUCLEOTIDE SEQUENCE</scope>
    <source>
        <strain>UV7</strain>
    </source>
</reference>
<sequence>MNLTILHTLLESLLEFKKTLNLDFQPFLAQQIIKKKKRKCGFCTYPQDHKNFCM</sequence>
<gene>
    <name evidence="1" type="ordered locus">PUV_20080</name>
</gene>
<name>F8L139_PARAV</name>
<dbReference type="STRING" id="765952.PUV_20080"/>
<dbReference type="AlphaFoldDB" id="F8L139"/>
<accession>F8L139</accession>
<dbReference type="KEGG" id="puv:PUV_20080"/>